<protein>
    <submittedName>
        <fullName evidence="2">RHS repeat-associated core domain-containing protein</fullName>
    </submittedName>
</protein>
<dbReference type="AlphaFoldDB" id="A0A0N4ZHB5"/>
<keyword evidence="1" id="KW-1185">Reference proteome</keyword>
<evidence type="ECO:0000313" key="1">
    <source>
        <dbReference type="Proteomes" id="UP000038045"/>
    </source>
</evidence>
<name>A0A0N4ZHB5_PARTI</name>
<evidence type="ECO:0000313" key="2">
    <source>
        <dbReference type="WBParaSite" id="PTRK_0000727900.1"/>
    </source>
</evidence>
<dbReference type="Proteomes" id="UP000038045">
    <property type="component" value="Unplaced"/>
</dbReference>
<organism evidence="1 2">
    <name type="scientific">Parastrongyloides trichosuri</name>
    <name type="common">Possum-specific nematode worm</name>
    <dbReference type="NCBI Taxonomy" id="131310"/>
    <lineage>
        <taxon>Eukaryota</taxon>
        <taxon>Metazoa</taxon>
        <taxon>Ecdysozoa</taxon>
        <taxon>Nematoda</taxon>
        <taxon>Chromadorea</taxon>
        <taxon>Rhabditida</taxon>
        <taxon>Tylenchina</taxon>
        <taxon>Panagrolaimomorpha</taxon>
        <taxon>Strongyloidoidea</taxon>
        <taxon>Strongyloididae</taxon>
        <taxon>Parastrongyloides</taxon>
    </lineage>
</organism>
<dbReference type="WBParaSite" id="PTRK_0000727900.1">
    <property type="protein sequence ID" value="PTRK_0000727900.1"/>
    <property type="gene ID" value="PTRK_0000727900"/>
</dbReference>
<proteinExistence type="predicted"/>
<sequence>MLKPSQQTILVRVCEKEGDNYRFGWNSHEKVNEIAGIGNHTTAEFGEFDTRLGRRWNPDPKSGLMPNESPYAVNHGNPITYKDPKGDFGFIGAAIGAVVGGVIEYGSQAVSNIIQGKSLKDALWNEIDFADVAVSVGEGALAGTTGGASLLITRVTAGAVRASVDYTNKDGLKYIGGIKQNEKKFDAVLLDAGSELVGGAAGKFFDKAGLNEFVRKPSRSLFNGGAKKAMQSLGDKITTGAVETAIPTIIDGAVRGEVIADEPIPTAYEDADSGKLIPYKTPQKREN</sequence>
<accession>A0A0N4ZHB5</accession>
<reference evidence="2" key="1">
    <citation type="submission" date="2017-02" db="UniProtKB">
        <authorList>
            <consortium name="WormBaseParasite"/>
        </authorList>
    </citation>
    <scope>IDENTIFICATION</scope>
</reference>